<feature type="non-terminal residue" evidence="1">
    <location>
        <position position="17"/>
    </location>
</feature>
<gene>
    <name evidence="1" type="ORF">Godav_007100</name>
</gene>
<protein>
    <submittedName>
        <fullName evidence="1">Uncharacterized protein</fullName>
    </submittedName>
</protein>
<name>A0A7J8S6A1_GOSDV</name>
<keyword evidence="2" id="KW-1185">Reference proteome</keyword>
<dbReference type="EMBL" id="JABFAC010000008">
    <property type="protein sequence ID" value="MBA0621485.1"/>
    <property type="molecule type" value="Genomic_DNA"/>
</dbReference>
<dbReference type="AlphaFoldDB" id="A0A7J8S6A1"/>
<organism evidence="1 2">
    <name type="scientific">Gossypium davidsonii</name>
    <name type="common">Davidson's cotton</name>
    <name type="synonym">Gossypium klotzschianum subsp. davidsonii</name>
    <dbReference type="NCBI Taxonomy" id="34287"/>
    <lineage>
        <taxon>Eukaryota</taxon>
        <taxon>Viridiplantae</taxon>
        <taxon>Streptophyta</taxon>
        <taxon>Embryophyta</taxon>
        <taxon>Tracheophyta</taxon>
        <taxon>Spermatophyta</taxon>
        <taxon>Magnoliopsida</taxon>
        <taxon>eudicotyledons</taxon>
        <taxon>Gunneridae</taxon>
        <taxon>Pentapetalae</taxon>
        <taxon>rosids</taxon>
        <taxon>malvids</taxon>
        <taxon>Malvales</taxon>
        <taxon>Malvaceae</taxon>
        <taxon>Malvoideae</taxon>
        <taxon>Gossypium</taxon>
    </lineage>
</organism>
<accession>A0A7J8S6A1</accession>
<evidence type="ECO:0000313" key="1">
    <source>
        <dbReference type="EMBL" id="MBA0621485.1"/>
    </source>
</evidence>
<comment type="caution">
    <text evidence="1">The sequence shown here is derived from an EMBL/GenBank/DDBJ whole genome shotgun (WGS) entry which is preliminary data.</text>
</comment>
<evidence type="ECO:0000313" key="2">
    <source>
        <dbReference type="Proteomes" id="UP000593561"/>
    </source>
</evidence>
<sequence length="17" mass="1894">MVSISFVLDLPCISRTI</sequence>
<proteinExistence type="predicted"/>
<reference evidence="1 2" key="1">
    <citation type="journal article" date="2019" name="Genome Biol. Evol.">
        <title>Insights into the evolution of the New World diploid cottons (Gossypium, subgenus Houzingenia) based on genome sequencing.</title>
        <authorList>
            <person name="Grover C.E."/>
            <person name="Arick M.A. 2nd"/>
            <person name="Thrash A."/>
            <person name="Conover J.L."/>
            <person name="Sanders W.S."/>
            <person name="Peterson D.G."/>
            <person name="Frelichowski J.E."/>
            <person name="Scheffler J.A."/>
            <person name="Scheffler B.E."/>
            <person name="Wendel J.F."/>
        </authorList>
    </citation>
    <scope>NUCLEOTIDE SEQUENCE [LARGE SCALE GENOMIC DNA]</scope>
    <source>
        <strain evidence="1">27</strain>
        <tissue evidence="1">Leaf</tissue>
    </source>
</reference>
<dbReference type="Proteomes" id="UP000593561">
    <property type="component" value="Unassembled WGS sequence"/>
</dbReference>